<proteinExistence type="predicted"/>
<reference evidence="2 3" key="1">
    <citation type="journal article" date="2020" name="Microbiol. Resour. Announc.">
        <title>Draft Genome Sequence of a Cladosporium Species Isolated from the Mesophotic Ascidian Didemnum maculosum.</title>
        <authorList>
            <person name="Gioti A."/>
            <person name="Siaperas R."/>
            <person name="Nikolaivits E."/>
            <person name="Le Goff G."/>
            <person name="Ouazzani J."/>
            <person name="Kotoulas G."/>
            <person name="Topakas E."/>
        </authorList>
    </citation>
    <scope>NUCLEOTIDE SEQUENCE [LARGE SCALE GENOMIC DNA]</scope>
    <source>
        <strain evidence="2 3">TM138-S3</strain>
    </source>
</reference>
<keyword evidence="1" id="KW-0812">Transmembrane</keyword>
<dbReference type="Proteomes" id="UP000803884">
    <property type="component" value="Unassembled WGS sequence"/>
</dbReference>
<evidence type="ECO:0008006" key="4">
    <source>
        <dbReference type="Google" id="ProtNLM"/>
    </source>
</evidence>
<feature type="transmembrane region" description="Helical" evidence="1">
    <location>
        <begin position="151"/>
        <end position="170"/>
    </location>
</feature>
<evidence type="ECO:0000313" key="3">
    <source>
        <dbReference type="Proteomes" id="UP000803884"/>
    </source>
</evidence>
<accession>A0AB34KM46</accession>
<gene>
    <name evidence="2" type="ORF">WHR41_06292</name>
</gene>
<dbReference type="RefSeq" id="XP_069227501.1">
    <property type="nucleotide sequence ID" value="XM_069374897.1"/>
</dbReference>
<keyword evidence="1" id="KW-1133">Transmembrane helix</keyword>
<dbReference type="AlphaFoldDB" id="A0AB34KM46"/>
<comment type="caution">
    <text evidence="2">The sequence shown here is derived from an EMBL/GenBank/DDBJ whole genome shotgun (WGS) entry which is preliminary data.</text>
</comment>
<feature type="transmembrane region" description="Helical" evidence="1">
    <location>
        <begin position="71"/>
        <end position="95"/>
    </location>
</feature>
<dbReference type="EMBL" id="JAAQHG020000026">
    <property type="protein sequence ID" value="KAL1584395.1"/>
    <property type="molecule type" value="Genomic_DNA"/>
</dbReference>
<organism evidence="2 3">
    <name type="scientific">Cladosporium halotolerans</name>
    <dbReference type="NCBI Taxonomy" id="1052096"/>
    <lineage>
        <taxon>Eukaryota</taxon>
        <taxon>Fungi</taxon>
        <taxon>Dikarya</taxon>
        <taxon>Ascomycota</taxon>
        <taxon>Pezizomycotina</taxon>
        <taxon>Dothideomycetes</taxon>
        <taxon>Dothideomycetidae</taxon>
        <taxon>Cladosporiales</taxon>
        <taxon>Cladosporiaceae</taxon>
        <taxon>Cladosporium</taxon>
    </lineage>
</organism>
<feature type="transmembrane region" description="Helical" evidence="1">
    <location>
        <begin position="116"/>
        <end position="139"/>
    </location>
</feature>
<feature type="transmembrane region" description="Helical" evidence="1">
    <location>
        <begin position="42"/>
        <end position="65"/>
    </location>
</feature>
<protein>
    <recommendedName>
        <fullName evidence="4">Transmembrane protein</fullName>
    </recommendedName>
</protein>
<evidence type="ECO:0000313" key="2">
    <source>
        <dbReference type="EMBL" id="KAL1584395.1"/>
    </source>
</evidence>
<evidence type="ECO:0000256" key="1">
    <source>
        <dbReference type="SAM" id="Phobius"/>
    </source>
</evidence>
<sequence length="199" mass="23416">MSESQEPWIRDKYESMDEIRPDPQHLLSLKLHWGLHRKTETVIFYCFAIVCWGAEIAAAALGPYVRSSHPAFIACVSVYWVLHWAAWFQTAFAMVQRASWRRDEEVLEERVQFLWFAVRLQRLMLPTALIAFCTFIPAYVQRDSLDDITYWLMYMLIFIIDTVGCVMNAYNNITWEADRLWFEDRIPGVPNTHVAIFGI</sequence>
<name>A0AB34KM46_9PEZI</name>
<keyword evidence="1" id="KW-0472">Membrane</keyword>
<dbReference type="GeneID" id="96007735"/>
<keyword evidence="3" id="KW-1185">Reference proteome</keyword>